<dbReference type="AlphaFoldDB" id="A0A232LR51"/>
<dbReference type="EMBL" id="NPHW01005930">
    <property type="protein sequence ID" value="OXV06267.1"/>
    <property type="molecule type" value="Genomic_DNA"/>
</dbReference>
<dbReference type="InterPro" id="IPR002838">
    <property type="entry name" value="AIM24"/>
</dbReference>
<keyword evidence="4" id="KW-1185">Reference proteome</keyword>
<evidence type="ECO:0000313" key="4">
    <source>
        <dbReference type="Proteomes" id="UP000243515"/>
    </source>
</evidence>
<dbReference type="OrthoDB" id="1705416at2759"/>
<dbReference type="PANTHER" id="PTHR31801:SF0">
    <property type="entry name" value="ALTERED INHERITANCE OF MITOCHONDRIA PROTEIN 24, MITOCHONDRIAL"/>
    <property type="match status" value="1"/>
</dbReference>
<evidence type="ECO:0000256" key="2">
    <source>
        <dbReference type="SAM" id="MobiDB-lite"/>
    </source>
</evidence>
<evidence type="ECO:0000256" key="1">
    <source>
        <dbReference type="RuleBase" id="RU363045"/>
    </source>
</evidence>
<dbReference type="GO" id="GO:0005739">
    <property type="term" value="C:mitochondrion"/>
    <property type="evidence" value="ECO:0007669"/>
    <property type="project" value="UniProtKB-SubCell"/>
</dbReference>
<proteinExistence type="inferred from homology"/>
<reference evidence="3 4" key="1">
    <citation type="journal article" date="2015" name="Environ. Microbiol.">
        <title>Metagenome sequence of Elaphomyces granulatus from sporocarp tissue reveals Ascomycota ectomycorrhizal fingerprints of genome expansion and a Proteobacteria-rich microbiome.</title>
        <authorList>
            <person name="Quandt C.A."/>
            <person name="Kohler A."/>
            <person name="Hesse C.N."/>
            <person name="Sharpton T.J."/>
            <person name="Martin F."/>
            <person name="Spatafora J.W."/>
        </authorList>
    </citation>
    <scope>NUCLEOTIDE SEQUENCE [LARGE SCALE GENOMIC DNA]</scope>
    <source>
        <strain evidence="3 4">OSC145934</strain>
    </source>
</reference>
<dbReference type="SUPFAM" id="SSF51219">
    <property type="entry name" value="TRAP-like"/>
    <property type="match status" value="1"/>
</dbReference>
<dbReference type="InterPro" id="IPR036983">
    <property type="entry name" value="AIM24_sf"/>
</dbReference>
<comment type="similarity">
    <text evidence="1">Belongs to the AIM24 family.</text>
</comment>
<organism evidence="3 4">
    <name type="scientific">Elaphomyces granulatus</name>
    <dbReference type="NCBI Taxonomy" id="519963"/>
    <lineage>
        <taxon>Eukaryota</taxon>
        <taxon>Fungi</taxon>
        <taxon>Dikarya</taxon>
        <taxon>Ascomycota</taxon>
        <taxon>Pezizomycotina</taxon>
        <taxon>Eurotiomycetes</taxon>
        <taxon>Eurotiomycetidae</taxon>
        <taxon>Eurotiales</taxon>
        <taxon>Elaphomycetaceae</taxon>
        <taxon>Elaphomyces</taxon>
    </lineage>
</organism>
<keyword evidence="1" id="KW-0496">Mitochondrion</keyword>
<dbReference type="Gene3D" id="3.60.160.10">
    <property type="entry name" value="Mitochondrial biogenesis AIM24"/>
    <property type="match status" value="1"/>
</dbReference>
<feature type="compositionally biased region" description="Pro residues" evidence="2">
    <location>
        <begin position="30"/>
        <end position="40"/>
    </location>
</feature>
<gene>
    <name evidence="3" type="ORF">Egran_05966</name>
</gene>
<name>A0A232LR51_9EURO</name>
<dbReference type="Pfam" id="PF01987">
    <property type="entry name" value="AIM24"/>
    <property type="match status" value="1"/>
</dbReference>
<dbReference type="NCBIfam" id="TIGR00266">
    <property type="entry name" value="TIGR00266 family protein"/>
    <property type="match status" value="1"/>
</dbReference>
<dbReference type="InterPro" id="IPR016031">
    <property type="entry name" value="Trp_RNA-bd_attenuator-like_dom"/>
</dbReference>
<dbReference type="PANTHER" id="PTHR31801">
    <property type="entry name" value="ALTERED INHERITANCE OF MITOCHONDRIA PROTEIN 24, MITOCHONDRIAL"/>
    <property type="match status" value="1"/>
</dbReference>
<comment type="subcellular location">
    <subcellularLocation>
        <location evidence="1">Mitochondrion</location>
    </subcellularLocation>
</comment>
<comment type="caution">
    <text evidence="3">The sequence shown here is derived from an EMBL/GenBank/DDBJ whole genome shotgun (WGS) entry which is preliminary data.</text>
</comment>
<protein>
    <recommendedName>
        <fullName evidence="1">Altered inheritance of mitochondria protein 24, mitochondrial</fullName>
    </recommendedName>
</protein>
<sequence length="289" mass="30389">MSRPATTSPPPQFDQHAAAMAAASYEKPLMSPPPMSPPPTAKIEQMPGGAPAAGKFVGVISTNQDDVGTFNGGSYRISHRDSNTIVTLQLAIGCPLIAKPGVMIAMSPTITLKGSLSFSFKKLIAGGEMAHSTYTGPGELLLGPSVLGDITVLRFLGTEEWKVGKDAFLAATSGIKKEYIAQGIAKGMFSGEGFFVYKISGTGLIWLQSFGAILKKDLVEGESYYIDNGHLVAWNCKYKMERVASGGIISGLSSGEGLACRFIGPGTVYMQTRNLNAFALHIGASTASN</sequence>
<evidence type="ECO:0000313" key="3">
    <source>
        <dbReference type="EMBL" id="OXV06267.1"/>
    </source>
</evidence>
<dbReference type="Proteomes" id="UP000243515">
    <property type="component" value="Unassembled WGS sequence"/>
</dbReference>
<feature type="region of interest" description="Disordered" evidence="2">
    <location>
        <begin position="1"/>
        <end position="40"/>
    </location>
</feature>
<accession>A0A232LR51</accession>